<reference evidence="1 2" key="1">
    <citation type="submission" date="2016-10" db="EMBL/GenBank/DDBJ databases">
        <authorList>
            <person name="Varghese N."/>
            <person name="Submissions S."/>
        </authorList>
    </citation>
    <scope>NUCLEOTIDE SEQUENCE [LARGE SCALE GENOMIC DNA]</scope>
    <source>
        <strain evidence="1 2">GAS524</strain>
    </source>
</reference>
<evidence type="ECO:0000313" key="1">
    <source>
        <dbReference type="EMBL" id="SDK44658.1"/>
    </source>
</evidence>
<sequence length="130" mass="14770">MFEKATREKLRFDTQVGPLSVEDLWDLSLTSEKKVNLNDIAKVLFKQLENGDDVSFVDTAKKTDKTVQLRFDIVKHIIDVKLAENTEKVAARGKAERLDKINQAIARRQDLNLENLSLEELEAAKADLTT</sequence>
<name>A0ABY0QHD8_9BRAD</name>
<keyword evidence="2" id="KW-1185">Reference proteome</keyword>
<dbReference type="EMBL" id="LT629693">
    <property type="protein sequence ID" value="SDK44658.1"/>
    <property type="molecule type" value="Genomic_DNA"/>
</dbReference>
<accession>A0ABY0QHD8</accession>
<dbReference type="RefSeq" id="WP_091977311.1">
    <property type="nucleotide sequence ID" value="NZ_LT629693.1"/>
</dbReference>
<protein>
    <submittedName>
        <fullName evidence="1">Uncharacterized protein</fullName>
    </submittedName>
</protein>
<dbReference type="Proteomes" id="UP000198803">
    <property type="component" value="Chromosome I"/>
</dbReference>
<organism evidence="1 2">
    <name type="scientific">Bradyrhizobium ottawaense</name>
    <dbReference type="NCBI Taxonomy" id="931866"/>
    <lineage>
        <taxon>Bacteria</taxon>
        <taxon>Pseudomonadati</taxon>
        <taxon>Pseudomonadota</taxon>
        <taxon>Alphaproteobacteria</taxon>
        <taxon>Hyphomicrobiales</taxon>
        <taxon>Nitrobacteraceae</taxon>
        <taxon>Bradyrhizobium</taxon>
    </lineage>
</organism>
<gene>
    <name evidence="1" type="ORF">SAMN05444163_8131</name>
</gene>
<proteinExistence type="predicted"/>
<evidence type="ECO:0000313" key="2">
    <source>
        <dbReference type="Proteomes" id="UP000198803"/>
    </source>
</evidence>